<feature type="transmembrane region" description="Helical" evidence="6">
    <location>
        <begin position="283"/>
        <end position="304"/>
    </location>
</feature>
<proteinExistence type="predicted"/>
<dbReference type="PANTHER" id="PTHR23513">
    <property type="entry name" value="INTEGRAL MEMBRANE EFFLUX PROTEIN-RELATED"/>
    <property type="match status" value="1"/>
</dbReference>
<reference evidence="8 9" key="1">
    <citation type="submission" date="2021-03" db="EMBL/GenBank/DDBJ databases">
        <title>Sequencing the genomes of 1000 actinobacteria strains.</title>
        <authorList>
            <person name="Klenk H.-P."/>
        </authorList>
    </citation>
    <scope>NUCLEOTIDE SEQUENCE [LARGE SCALE GENOMIC DNA]</scope>
    <source>
        <strain evidence="8 9">DSM 12544</strain>
    </source>
</reference>
<feature type="transmembrane region" description="Helical" evidence="6">
    <location>
        <begin position="373"/>
        <end position="393"/>
    </location>
</feature>
<dbReference type="SUPFAM" id="SSF103473">
    <property type="entry name" value="MFS general substrate transporter"/>
    <property type="match status" value="1"/>
</dbReference>
<name>A0ABS4SZR9_9MICC</name>
<evidence type="ECO:0000313" key="9">
    <source>
        <dbReference type="Proteomes" id="UP001519331"/>
    </source>
</evidence>
<evidence type="ECO:0000256" key="1">
    <source>
        <dbReference type="ARBA" id="ARBA00004651"/>
    </source>
</evidence>
<feature type="transmembrane region" description="Helical" evidence="6">
    <location>
        <begin position="310"/>
        <end position="328"/>
    </location>
</feature>
<keyword evidence="9" id="KW-1185">Reference proteome</keyword>
<feature type="transmembrane region" description="Helical" evidence="6">
    <location>
        <begin position="340"/>
        <end position="361"/>
    </location>
</feature>
<dbReference type="RefSeq" id="WP_210047988.1">
    <property type="nucleotide sequence ID" value="NZ_JAGINX010000001.1"/>
</dbReference>
<evidence type="ECO:0000256" key="5">
    <source>
        <dbReference type="ARBA" id="ARBA00023136"/>
    </source>
</evidence>
<evidence type="ECO:0000256" key="6">
    <source>
        <dbReference type="SAM" id="Phobius"/>
    </source>
</evidence>
<dbReference type="Proteomes" id="UP001519331">
    <property type="component" value="Unassembled WGS sequence"/>
</dbReference>
<keyword evidence="5 6" id="KW-0472">Membrane</keyword>
<feature type="transmembrane region" description="Helical" evidence="6">
    <location>
        <begin position="251"/>
        <end position="271"/>
    </location>
</feature>
<dbReference type="EMBL" id="JAGINX010000001">
    <property type="protein sequence ID" value="MBP2317706.1"/>
    <property type="molecule type" value="Genomic_DNA"/>
</dbReference>
<feature type="domain" description="Major facilitator superfamily (MFS) profile" evidence="7">
    <location>
        <begin position="1"/>
        <end position="397"/>
    </location>
</feature>
<dbReference type="InterPro" id="IPR036259">
    <property type="entry name" value="MFS_trans_sf"/>
</dbReference>
<dbReference type="PROSITE" id="PS50850">
    <property type="entry name" value="MFS"/>
    <property type="match status" value="1"/>
</dbReference>
<dbReference type="PANTHER" id="PTHR23513:SF6">
    <property type="entry name" value="MAJOR FACILITATOR SUPERFAMILY ASSOCIATED DOMAIN-CONTAINING PROTEIN"/>
    <property type="match status" value="1"/>
</dbReference>
<feature type="transmembrane region" description="Helical" evidence="6">
    <location>
        <begin position="12"/>
        <end position="35"/>
    </location>
</feature>
<feature type="transmembrane region" description="Helical" evidence="6">
    <location>
        <begin position="41"/>
        <end position="68"/>
    </location>
</feature>
<evidence type="ECO:0000256" key="3">
    <source>
        <dbReference type="ARBA" id="ARBA00022692"/>
    </source>
</evidence>
<dbReference type="Gene3D" id="1.20.1250.20">
    <property type="entry name" value="MFS general substrate transporter like domains"/>
    <property type="match status" value="2"/>
</dbReference>
<protein>
    <submittedName>
        <fullName evidence="8">MFS family permease</fullName>
    </submittedName>
</protein>
<dbReference type="CDD" id="cd06173">
    <property type="entry name" value="MFS_MefA_like"/>
    <property type="match status" value="1"/>
</dbReference>
<evidence type="ECO:0000259" key="7">
    <source>
        <dbReference type="PROSITE" id="PS50850"/>
    </source>
</evidence>
<evidence type="ECO:0000256" key="4">
    <source>
        <dbReference type="ARBA" id="ARBA00022989"/>
    </source>
</evidence>
<keyword evidence="4 6" id="KW-1133">Transmembrane helix</keyword>
<sequence>MGLFAIRDYRRLFSAQVIALFGTGLATVALGLLAYDLAGQNAGAVLGTALTIKMVMYVLIAPLAAAYADRLPRRLFLVLLDVARALVVLALPFVTEVWHIYLLIGILQASSAAFTPTFQATIPDIVTKESDYTRALSASQVAYTMETLLSPVLAAIALTFMTFNWLFIATSVGFVISAMLVLATRIPNARPSDHAGPWARVSSGIHTFTSTTSLRGVIALNLVVASAGSIVVVNTVNHVRDTLAGTQSDVAWALAASGGGTLLVALALPWIMDRVADRKVMMIGAIVLLIGVLAAVAMTGAAVVSWAATIAIWIIIGAGMALIVTPTGRVIRSAVRPSELPAAFAAQFSLSHMAWLLTYPIAGWVGTAAGFTWAWSLLAALAVTGAVGAVLLWPATTQQAPAPPPPPGGIDRPLKKEAVAQEATLTATQCSCARPV</sequence>
<dbReference type="Pfam" id="PF07690">
    <property type="entry name" value="MFS_1"/>
    <property type="match status" value="2"/>
</dbReference>
<feature type="transmembrane region" description="Helical" evidence="6">
    <location>
        <begin position="218"/>
        <end position="239"/>
    </location>
</feature>
<evidence type="ECO:0000313" key="8">
    <source>
        <dbReference type="EMBL" id="MBP2317706.1"/>
    </source>
</evidence>
<gene>
    <name evidence="8" type="ORF">JOF45_000725</name>
</gene>
<accession>A0ABS4SZR9</accession>
<evidence type="ECO:0000256" key="2">
    <source>
        <dbReference type="ARBA" id="ARBA00022475"/>
    </source>
</evidence>
<keyword evidence="2" id="KW-1003">Cell membrane</keyword>
<keyword evidence="3 6" id="KW-0812">Transmembrane</keyword>
<organism evidence="8 9">
    <name type="scientific">Nesterenkonia lacusekhoensis</name>
    <dbReference type="NCBI Taxonomy" id="150832"/>
    <lineage>
        <taxon>Bacteria</taxon>
        <taxon>Bacillati</taxon>
        <taxon>Actinomycetota</taxon>
        <taxon>Actinomycetes</taxon>
        <taxon>Micrococcales</taxon>
        <taxon>Micrococcaceae</taxon>
        <taxon>Nesterenkonia</taxon>
    </lineage>
</organism>
<dbReference type="InterPro" id="IPR020846">
    <property type="entry name" value="MFS_dom"/>
</dbReference>
<dbReference type="InterPro" id="IPR011701">
    <property type="entry name" value="MFS"/>
</dbReference>
<comment type="caution">
    <text evidence="8">The sequence shown here is derived from an EMBL/GenBank/DDBJ whole genome shotgun (WGS) entry which is preliminary data.</text>
</comment>
<comment type="subcellular location">
    <subcellularLocation>
        <location evidence="1">Cell membrane</location>
        <topology evidence="1">Multi-pass membrane protein</topology>
    </subcellularLocation>
</comment>